<reference evidence="3 4" key="1">
    <citation type="submission" date="2018-11" db="EMBL/GenBank/DDBJ databases">
        <title>Draft genome sequence of Gordonia sp. RS15-1S isolated from rice stems.</title>
        <authorList>
            <person name="Muangham S."/>
        </authorList>
    </citation>
    <scope>NUCLEOTIDE SEQUENCE [LARGE SCALE GENOMIC DNA]</scope>
    <source>
        <strain evidence="3 4">RS15-1S</strain>
    </source>
</reference>
<feature type="compositionally biased region" description="Basic and acidic residues" evidence="1">
    <location>
        <begin position="398"/>
        <end position="411"/>
    </location>
</feature>
<evidence type="ECO:0000256" key="2">
    <source>
        <dbReference type="SAM" id="Phobius"/>
    </source>
</evidence>
<feature type="transmembrane region" description="Helical" evidence="2">
    <location>
        <begin position="328"/>
        <end position="347"/>
    </location>
</feature>
<keyword evidence="2" id="KW-1133">Transmembrane helix</keyword>
<feature type="transmembrane region" description="Helical" evidence="2">
    <location>
        <begin position="216"/>
        <end position="240"/>
    </location>
</feature>
<organism evidence="3 4">
    <name type="scientific">Gordonia oryzae</name>
    <dbReference type="NCBI Taxonomy" id="2487349"/>
    <lineage>
        <taxon>Bacteria</taxon>
        <taxon>Bacillati</taxon>
        <taxon>Actinomycetota</taxon>
        <taxon>Actinomycetes</taxon>
        <taxon>Mycobacteriales</taxon>
        <taxon>Gordoniaceae</taxon>
        <taxon>Gordonia</taxon>
    </lineage>
</organism>
<feature type="transmembrane region" description="Helical" evidence="2">
    <location>
        <begin position="46"/>
        <end position="67"/>
    </location>
</feature>
<feature type="transmembrane region" description="Helical" evidence="2">
    <location>
        <begin position="125"/>
        <end position="146"/>
    </location>
</feature>
<feature type="transmembrane region" description="Helical" evidence="2">
    <location>
        <begin position="177"/>
        <end position="196"/>
    </location>
</feature>
<dbReference type="RefSeq" id="WP_123932319.1">
    <property type="nucleotide sequence ID" value="NZ_JBPSDP010000016.1"/>
</dbReference>
<keyword evidence="4" id="KW-1185">Reference proteome</keyword>
<feature type="transmembrane region" description="Helical" evidence="2">
    <location>
        <begin position="74"/>
        <end position="91"/>
    </location>
</feature>
<feature type="transmembrane region" description="Helical" evidence="2">
    <location>
        <begin position="302"/>
        <end position="321"/>
    </location>
</feature>
<proteinExistence type="predicted"/>
<evidence type="ECO:0000313" key="3">
    <source>
        <dbReference type="EMBL" id="RPA57689.1"/>
    </source>
</evidence>
<feature type="transmembrane region" description="Helical" evidence="2">
    <location>
        <begin position="359"/>
        <end position="383"/>
    </location>
</feature>
<dbReference type="OrthoDB" id="9813854at2"/>
<sequence length="411" mass="42004">MTTSPASSSITEPITAGIITALVGFTSSFVVVVAGLRAVGADPGQAASGLLALTVTFAIGMLVLCVVTRRPITLAWSTPGAAMLVAAGADYHAGWRAAVGAFLVVGMLILATGLIPALGDLIGRIPAPIAQAMLAGVLLTLCLAPMKSLAAQPLLTLPILAVWLIATRWLTRWALPLALVTALVVICSYVAVHGVGVTTQWWPHIAWTTPKFDVSVIVGLAIPLYVVTMASQNVPGVAVLKSFGYETPWRPAMFVTGMGTVIGAPFGGHAINLAALSAALAAGEEAGTDRARRWIAGVSGGISYLVLALASGALVTITALAPPGLLEAVAGLALLATFANALLGAFTHNEFRIASGLTFVTAAAGVTFWGISGAFWAIVVGLVSHGVLRRRGSASGPDGHRGVEDRERSAQ</sequence>
<feature type="transmembrane region" description="Helical" evidence="2">
    <location>
        <begin position="97"/>
        <end position="118"/>
    </location>
</feature>
<keyword evidence="2" id="KW-0472">Membrane</keyword>
<feature type="transmembrane region" description="Helical" evidence="2">
    <location>
        <begin position="14"/>
        <end position="34"/>
    </location>
</feature>
<feature type="region of interest" description="Disordered" evidence="1">
    <location>
        <begin position="392"/>
        <end position="411"/>
    </location>
</feature>
<dbReference type="EMBL" id="RKMH01000015">
    <property type="protein sequence ID" value="RPA57689.1"/>
    <property type="molecule type" value="Genomic_DNA"/>
</dbReference>
<feature type="transmembrane region" description="Helical" evidence="2">
    <location>
        <begin position="152"/>
        <end position="170"/>
    </location>
</feature>
<comment type="caution">
    <text evidence="3">The sequence shown here is derived from an EMBL/GenBank/DDBJ whole genome shotgun (WGS) entry which is preliminary data.</text>
</comment>
<name>A0A3N4G446_9ACTN</name>
<keyword evidence="2" id="KW-0812">Transmembrane</keyword>
<dbReference type="Proteomes" id="UP000267536">
    <property type="component" value="Unassembled WGS sequence"/>
</dbReference>
<evidence type="ECO:0000313" key="4">
    <source>
        <dbReference type="Proteomes" id="UP000267536"/>
    </source>
</evidence>
<evidence type="ECO:0000256" key="1">
    <source>
        <dbReference type="SAM" id="MobiDB-lite"/>
    </source>
</evidence>
<dbReference type="Pfam" id="PF03594">
    <property type="entry name" value="BenE"/>
    <property type="match status" value="1"/>
</dbReference>
<gene>
    <name evidence="3" type="primary">benE</name>
    <name evidence="3" type="ORF">EF294_18115</name>
</gene>
<dbReference type="PANTHER" id="PTHR30199:SF0">
    <property type="entry name" value="INNER MEMBRANE PROTEIN YDCO"/>
    <property type="match status" value="1"/>
</dbReference>
<dbReference type="InterPro" id="IPR004711">
    <property type="entry name" value="Benzoate_Transporter"/>
</dbReference>
<dbReference type="GO" id="GO:0042925">
    <property type="term" value="F:benzoate transmembrane transporter activity"/>
    <property type="evidence" value="ECO:0007669"/>
    <property type="project" value="InterPro"/>
</dbReference>
<protein>
    <submittedName>
        <fullName evidence="3">Benzoate transporter BenE</fullName>
    </submittedName>
</protein>
<feature type="transmembrane region" description="Helical" evidence="2">
    <location>
        <begin position="252"/>
        <end position="282"/>
    </location>
</feature>
<dbReference type="NCBIfam" id="TIGR00843">
    <property type="entry name" value="benE"/>
    <property type="match status" value="1"/>
</dbReference>
<dbReference type="GO" id="GO:0005886">
    <property type="term" value="C:plasma membrane"/>
    <property type="evidence" value="ECO:0007669"/>
    <property type="project" value="TreeGrafter"/>
</dbReference>
<dbReference type="PANTHER" id="PTHR30199">
    <property type="entry name" value="MFS FAMILY TRANSPORTER, PREDICTED SUBSTRATE BENZOATE"/>
    <property type="match status" value="1"/>
</dbReference>
<dbReference type="AlphaFoldDB" id="A0A3N4G446"/>
<accession>A0A3N4G446</accession>